<evidence type="ECO:0008006" key="3">
    <source>
        <dbReference type="Google" id="ProtNLM"/>
    </source>
</evidence>
<sequence>MILTGDGPAALAAAWQRATAMIDQQADELSPALLNELRRFLRLAERGLLHGEAFDFQAAVAEHERRVALIMDEGTQRTAQVFALDVLGGLDQGSRIGSWLRTAGVGLIAATFAREGAERFARWTAHHLRRVMDLRGDRLVRELLRQSGVDAPRRALNAAEDRAHLASQWATTSAAEFSGEIDQRVWLSRLDGRERATHNHAHGQHCPVAGAFIVGGYRLRWPRDPNGPIHEIANCRCVSALRRKK</sequence>
<dbReference type="AlphaFoldDB" id="A0A3D9XJ59"/>
<dbReference type="EMBL" id="QTUJ01000002">
    <property type="protein sequence ID" value="REF69641.1"/>
    <property type="molecule type" value="Genomic_DNA"/>
</dbReference>
<evidence type="ECO:0000313" key="2">
    <source>
        <dbReference type="Proteomes" id="UP000256941"/>
    </source>
</evidence>
<dbReference type="Proteomes" id="UP000256941">
    <property type="component" value="Unassembled WGS sequence"/>
</dbReference>
<organism evidence="1 2">
    <name type="scientific">Paracoccus versutus</name>
    <name type="common">Thiobacillus versutus</name>
    <dbReference type="NCBI Taxonomy" id="34007"/>
    <lineage>
        <taxon>Bacteria</taxon>
        <taxon>Pseudomonadati</taxon>
        <taxon>Pseudomonadota</taxon>
        <taxon>Alphaproteobacteria</taxon>
        <taxon>Rhodobacterales</taxon>
        <taxon>Paracoccaceae</taxon>
        <taxon>Paracoccus</taxon>
    </lineage>
</organism>
<gene>
    <name evidence="1" type="ORF">BDD41_2351</name>
</gene>
<dbReference type="RefSeq" id="WP_116221883.1">
    <property type="nucleotide sequence ID" value="NZ_CP038197.1"/>
</dbReference>
<name>A0A3D9XJ59_PARVE</name>
<reference evidence="1 2" key="1">
    <citation type="submission" date="2018-08" db="EMBL/GenBank/DDBJ databases">
        <title>Genomic Encyclopedia of Archaeal and Bacterial Type Strains, Phase II (KMG-II): from individual species to whole genera.</title>
        <authorList>
            <person name="Goeker M."/>
        </authorList>
    </citation>
    <scope>NUCLEOTIDE SEQUENCE [LARGE SCALE GENOMIC DNA]</scope>
    <source>
        <strain evidence="1 2">DSM 17099</strain>
    </source>
</reference>
<accession>A0A3D9XJ59</accession>
<proteinExistence type="predicted"/>
<evidence type="ECO:0000313" key="1">
    <source>
        <dbReference type="EMBL" id="REF69641.1"/>
    </source>
</evidence>
<comment type="caution">
    <text evidence="1">The sequence shown here is derived from an EMBL/GenBank/DDBJ whole genome shotgun (WGS) entry which is preliminary data.</text>
</comment>
<protein>
    <recommendedName>
        <fullName evidence="3">Phage Mu protein F like protein</fullName>
    </recommendedName>
</protein>